<reference evidence="10" key="1">
    <citation type="submission" date="2022-07" db="EMBL/GenBank/DDBJ databases">
        <authorList>
            <person name="Macas J."/>
            <person name="Novak P."/>
            <person name="Neumann P."/>
        </authorList>
    </citation>
    <scope>NUCLEOTIDE SEQUENCE</scope>
</reference>
<dbReference type="GO" id="GO:0006011">
    <property type="term" value="P:UDP-alpha-D-glucose metabolic process"/>
    <property type="evidence" value="ECO:0007669"/>
    <property type="project" value="InterPro"/>
</dbReference>
<dbReference type="OrthoDB" id="932129at2759"/>
<dbReference type="InterPro" id="IPR002618">
    <property type="entry name" value="UDPGP_fam"/>
</dbReference>
<dbReference type="Gene3D" id="3.90.550.10">
    <property type="entry name" value="Spore Coat Polysaccharide Biosynthesis Protein SpsA, Chain A"/>
    <property type="match status" value="1"/>
</dbReference>
<accession>A0A9P0ZB02</accession>
<keyword evidence="6" id="KW-0689">Ribosomal protein</keyword>
<evidence type="ECO:0000256" key="2">
    <source>
        <dbReference type="ARBA" id="ARBA00010401"/>
    </source>
</evidence>
<dbReference type="EMBL" id="CAMAPE010000035">
    <property type="protein sequence ID" value="CAH9096335.1"/>
    <property type="molecule type" value="Genomic_DNA"/>
</dbReference>
<name>A0A9P0ZB02_CUSEU</name>
<comment type="similarity">
    <text evidence="1">Belongs to the universal ribosomal protein uS2 family.</text>
</comment>
<comment type="caution">
    <text evidence="10">The sequence shown here is derived from an EMBL/GenBank/DDBJ whole genome shotgun (WGS) entry which is preliminary data.</text>
</comment>
<dbReference type="SUPFAM" id="SSF52313">
    <property type="entry name" value="Ribosomal protein S2"/>
    <property type="match status" value="1"/>
</dbReference>
<evidence type="ECO:0000256" key="4">
    <source>
        <dbReference type="ARBA" id="ARBA00022679"/>
    </source>
</evidence>
<evidence type="ECO:0000256" key="1">
    <source>
        <dbReference type="ARBA" id="ARBA00006242"/>
    </source>
</evidence>
<dbReference type="PANTHER" id="PTHR43511">
    <property type="match status" value="1"/>
</dbReference>
<keyword evidence="4" id="KW-0808">Transferase</keyword>
<dbReference type="InterPro" id="IPR029044">
    <property type="entry name" value="Nucleotide-diphossugar_trans"/>
</dbReference>
<dbReference type="Pfam" id="PF01704">
    <property type="entry name" value="UDPGP"/>
    <property type="match status" value="2"/>
</dbReference>
<dbReference type="GO" id="GO:1990904">
    <property type="term" value="C:ribonucleoprotein complex"/>
    <property type="evidence" value="ECO:0007669"/>
    <property type="project" value="UniProtKB-KW"/>
</dbReference>
<evidence type="ECO:0000313" key="11">
    <source>
        <dbReference type="Proteomes" id="UP001152484"/>
    </source>
</evidence>
<dbReference type="InterPro" id="IPR016267">
    <property type="entry name" value="UDPGP_trans"/>
</dbReference>
<evidence type="ECO:0000256" key="5">
    <source>
        <dbReference type="ARBA" id="ARBA00022695"/>
    </source>
</evidence>
<keyword evidence="7" id="KW-0687">Ribonucleoprotein</keyword>
<dbReference type="Pfam" id="PF00318">
    <property type="entry name" value="Ribosomal_S2"/>
    <property type="match status" value="2"/>
</dbReference>
<dbReference type="GO" id="GO:0003983">
    <property type="term" value="F:UTP:glucose-1-phosphate uridylyltransferase activity"/>
    <property type="evidence" value="ECO:0007669"/>
    <property type="project" value="UniProtKB-EC"/>
</dbReference>
<dbReference type="CDD" id="cd01425">
    <property type="entry name" value="RPS2"/>
    <property type="match status" value="1"/>
</dbReference>
<dbReference type="GO" id="GO:0005840">
    <property type="term" value="C:ribosome"/>
    <property type="evidence" value="ECO:0007669"/>
    <property type="project" value="UniProtKB-KW"/>
</dbReference>
<evidence type="ECO:0000256" key="7">
    <source>
        <dbReference type="ARBA" id="ARBA00023274"/>
    </source>
</evidence>
<dbReference type="GO" id="GO:0006412">
    <property type="term" value="P:translation"/>
    <property type="evidence" value="ECO:0007669"/>
    <property type="project" value="InterPro"/>
</dbReference>
<protein>
    <recommendedName>
        <fullName evidence="3">UTP--glucose-1-phosphate uridylyltransferase</fullName>
        <ecNumber evidence="3">2.7.7.9</ecNumber>
    </recommendedName>
</protein>
<dbReference type="AlphaFoldDB" id="A0A9P0ZB02"/>
<dbReference type="SUPFAM" id="SSF53448">
    <property type="entry name" value="Nucleotide-diphospho-sugar transferases"/>
    <property type="match status" value="1"/>
</dbReference>
<dbReference type="PRINTS" id="PR00395">
    <property type="entry name" value="RIBOSOMALS2"/>
</dbReference>
<dbReference type="InterPro" id="IPR023591">
    <property type="entry name" value="Ribosomal_uS2_flav_dom_sf"/>
</dbReference>
<dbReference type="GO" id="GO:0003735">
    <property type="term" value="F:structural constituent of ribosome"/>
    <property type="evidence" value="ECO:0007669"/>
    <property type="project" value="InterPro"/>
</dbReference>
<evidence type="ECO:0000313" key="10">
    <source>
        <dbReference type="EMBL" id="CAH9096335.1"/>
    </source>
</evidence>
<gene>
    <name evidence="10" type="ORF">CEURO_LOCUS13370</name>
</gene>
<dbReference type="InterPro" id="IPR001865">
    <property type="entry name" value="Ribosomal_uS2"/>
</dbReference>
<dbReference type="PROSITE" id="PS00962">
    <property type="entry name" value="RIBOSOMAL_S2_1"/>
    <property type="match status" value="1"/>
</dbReference>
<dbReference type="Proteomes" id="UP001152484">
    <property type="component" value="Unassembled WGS sequence"/>
</dbReference>
<dbReference type="Gene3D" id="3.40.50.10490">
    <property type="entry name" value="Glucose-6-phosphate isomerase like protein, domain 1"/>
    <property type="match status" value="1"/>
</dbReference>
<evidence type="ECO:0000256" key="9">
    <source>
        <dbReference type="SAM" id="MobiDB-lite"/>
    </source>
</evidence>
<evidence type="ECO:0000256" key="6">
    <source>
        <dbReference type="ARBA" id="ARBA00022980"/>
    </source>
</evidence>
<dbReference type="InterPro" id="IPR018130">
    <property type="entry name" value="Ribosomal_uS2_CS"/>
</dbReference>
<dbReference type="Gene3D" id="2.160.10.10">
    <property type="entry name" value="Hexapeptide repeat proteins"/>
    <property type="match status" value="1"/>
</dbReference>
<sequence length="590" mass="66097">MPIHSVLIQKLLSTNAHLGKRVAENHFKIYSAGSRNAMTIIDSDKTLICLRSACDFIGSLVRSKARFIFVNTNTLFDDIIDHMTKTIGCRNDTSWRLGGFLTNSSSPRKFRGRNKKLNLTAVHPPDCIVIFDSDRKSSVIDEAARLQIPVVGLVNSSMPWETFKKITYPVPANDSVQFVYLFCNLITKTFLYEQKKLNAGKPETREDVQLSDQSKMTSKNNVLVLPYEKLELLSEDLSDSKQLLDKLVILKCIGNVGTEMGLNMPKCTLEISEDKTCLDIIIDNVESLNLKYGCNVPLLLMSTVNTENAFQKVLRKHSNKNVHTFIQHHGETNGNDSLQHSKKSSPKDHLYPSNLSEVFISLKNSGKLDDLLAQGKEYVLVVQQDNLAELADPKILSHLVRNNTQYCIEVLPTTSGVENLKLLAQEQNIQAENLKSTKKLWMNMNLIESLTIRTNLNFSMSEFLDQPLAITVPMSKYLPLQKTSDLLLFRSDLYSLVDGVMTRNAARTNPCDPSIQLGPEFENVNDFDTRFKSIPSIVELDSLDLTGDVYFGSGITLKGKVVIKALPLVKIVIPDGTVLENKVITKQADV</sequence>
<keyword evidence="5" id="KW-0548">Nucleotidyltransferase</keyword>
<dbReference type="FunFam" id="2.160.10.10:FF:000001">
    <property type="entry name" value="UTP--glucose-1-phosphate uridylyltransferase"/>
    <property type="match status" value="1"/>
</dbReference>
<proteinExistence type="inferred from homology"/>
<comment type="similarity">
    <text evidence="2">Belongs to the UDPGP type 1 family.</text>
</comment>
<evidence type="ECO:0000256" key="8">
    <source>
        <dbReference type="ARBA" id="ARBA00048128"/>
    </source>
</evidence>
<dbReference type="EC" id="2.7.7.9" evidence="3"/>
<evidence type="ECO:0000256" key="3">
    <source>
        <dbReference type="ARBA" id="ARBA00012415"/>
    </source>
</evidence>
<organism evidence="10 11">
    <name type="scientific">Cuscuta europaea</name>
    <name type="common">European dodder</name>
    <dbReference type="NCBI Taxonomy" id="41803"/>
    <lineage>
        <taxon>Eukaryota</taxon>
        <taxon>Viridiplantae</taxon>
        <taxon>Streptophyta</taxon>
        <taxon>Embryophyta</taxon>
        <taxon>Tracheophyta</taxon>
        <taxon>Spermatophyta</taxon>
        <taxon>Magnoliopsida</taxon>
        <taxon>eudicotyledons</taxon>
        <taxon>Gunneridae</taxon>
        <taxon>Pentapetalae</taxon>
        <taxon>asterids</taxon>
        <taxon>lamiids</taxon>
        <taxon>Solanales</taxon>
        <taxon>Convolvulaceae</taxon>
        <taxon>Cuscuteae</taxon>
        <taxon>Cuscuta</taxon>
        <taxon>Cuscuta subgen. Cuscuta</taxon>
    </lineage>
</organism>
<comment type="catalytic activity">
    <reaction evidence="8">
        <text>alpha-D-glucose 1-phosphate + UTP + H(+) = UDP-alpha-D-glucose + diphosphate</text>
        <dbReference type="Rhea" id="RHEA:19889"/>
        <dbReference type="ChEBI" id="CHEBI:15378"/>
        <dbReference type="ChEBI" id="CHEBI:33019"/>
        <dbReference type="ChEBI" id="CHEBI:46398"/>
        <dbReference type="ChEBI" id="CHEBI:58601"/>
        <dbReference type="ChEBI" id="CHEBI:58885"/>
        <dbReference type="EC" id="2.7.7.9"/>
    </reaction>
</comment>
<keyword evidence="11" id="KW-1185">Reference proteome</keyword>
<feature type="region of interest" description="Disordered" evidence="9">
    <location>
        <begin position="328"/>
        <end position="349"/>
    </location>
</feature>